<dbReference type="Proteomes" id="UP001519325">
    <property type="component" value="Unassembled WGS sequence"/>
</dbReference>
<evidence type="ECO:0000313" key="3">
    <source>
        <dbReference type="Proteomes" id="UP001519325"/>
    </source>
</evidence>
<dbReference type="InterPro" id="IPR011047">
    <property type="entry name" value="Quinoprotein_ADH-like_sf"/>
</dbReference>
<comment type="caution">
    <text evidence="2">The sequence shown here is derived from an EMBL/GenBank/DDBJ whole genome shotgun (WGS) entry which is preliminary data.</text>
</comment>
<dbReference type="Gene3D" id="2.130.10.10">
    <property type="entry name" value="YVTN repeat-like/Quinoprotein amine dehydrogenase"/>
    <property type="match status" value="2"/>
</dbReference>
<dbReference type="SUPFAM" id="SSF50998">
    <property type="entry name" value="Quinoprotein alcohol dehydrogenase-like"/>
    <property type="match status" value="1"/>
</dbReference>
<dbReference type="InterPro" id="IPR015943">
    <property type="entry name" value="WD40/YVTN_repeat-like_dom_sf"/>
</dbReference>
<dbReference type="PANTHER" id="PTHR19879:SF1">
    <property type="entry name" value="CANNONBALL-RELATED"/>
    <property type="match status" value="1"/>
</dbReference>
<dbReference type="RefSeq" id="WP_209887148.1">
    <property type="nucleotide sequence ID" value="NZ_JAGGMR010000001.1"/>
</dbReference>
<reference evidence="2 3" key="1">
    <citation type="submission" date="2021-03" db="EMBL/GenBank/DDBJ databases">
        <title>Sequencing the genomes of 1000 actinobacteria strains.</title>
        <authorList>
            <person name="Klenk H.-P."/>
        </authorList>
    </citation>
    <scope>NUCLEOTIDE SEQUENCE [LARGE SCALE GENOMIC DNA]</scope>
    <source>
        <strain evidence="2 3">DSM 45516</strain>
    </source>
</reference>
<keyword evidence="1" id="KW-0853">WD repeat</keyword>
<accession>A0ABS4QBG5</accession>
<dbReference type="SMART" id="SM00320">
    <property type="entry name" value="WD40"/>
    <property type="match status" value="4"/>
</dbReference>
<proteinExistence type="predicted"/>
<dbReference type="PROSITE" id="PS50082">
    <property type="entry name" value="WD_REPEATS_2"/>
    <property type="match status" value="1"/>
</dbReference>
<dbReference type="EMBL" id="JAGGMR010000001">
    <property type="protein sequence ID" value="MBP2189046.1"/>
    <property type="molecule type" value="Genomic_DNA"/>
</dbReference>
<sequence length="377" mass="41021">MKPANVAIALVSTTVLAAAVIFGVRMVVRSDEHVYSTALHYRGEIKDGHEFGLSPDGKAIYVVKNPLNSRVHNSVGFWEVAGLREFAVITCDNGERNFLGLQPDNVRALTVSPDGRELAVGGGCGARPGRDSFGESAIQIWNIENRFLIKTLRIDKFAVYSSIDYSGDGKMIYAVGTSQGRAAVDVWNVADSRRVARLSTEADGFVTSAAVSESGEYIATATGSESGKDGRVAIWDLRTYQRINGFDIHGIRKFVFHPNGRLLIAGANDSTIQIIDMQSKKTVRRMYVPLQCEHNRIDSIAVSPDGHTVVGAGYNMPAIFWSTADGKVRHTAPNQCRANDSESGYAGRLAFSRNGSLFAMQQAGVITLWHHERNPSG</sequence>
<organism evidence="2 3">
    <name type="scientific">Nocardia goodfellowii</name>
    <dbReference type="NCBI Taxonomy" id="882446"/>
    <lineage>
        <taxon>Bacteria</taxon>
        <taxon>Bacillati</taxon>
        <taxon>Actinomycetota</taxon>
        <taxon>Actinomycetes</taxon>
        <taxon>Mycobacteriales</taxon>
        <taxon>Nocardiaceae</taxon>
        <taxon>Nocardia</taxon>
    </lineage>
</organism>
<feature type="repeat" description="WD" evidence="1">
    <location>
        <begin position="251"/>
        <end position="285"/>
    </location>
</feature>
<dbReference type="InterPro" id="IPR001680">
    <property type="entry name" value="WD40_rpt"/>
</dbReference>
<gene>
    <name evidence="2" type="ORF">BJ987_001947</name>
</gene>
<evidence type="ECO:0000313" key="2">
    <source>
        <dbReference type="EMBL" id="MBP2189046.1"/>
    </source>
</evidence>
<dbReference type="Pfam" id="PF00400">
    <property type="entry name" value="WD40"/>
    <property type="match status" value="2"/>
</dbReference>
<evidence type="ECO:0000256" key="1">
    <source>
        <dbReference type="PROSITE-ProRule" id="PRU00221"/>
    </source>
</evidence>
<dbReference type="PANTHER" id="PTHR19879">
    <property type="entry name" value="TRANSCRIPTION INITIATION FACTOR TFIID"/>
    <property type="match status" value="1"/>
</dbReference>
<protein>
    <submittedName>
        <fullName evidence="2">WD40 repeat protein</fullName>
    </submittedName>
</protein>
<name>A0ABS4QBG5_9NOCA</name>
<keyword evidence="3" id="KW-1185">Reference proteome</keyword>